<sequence>MESSNNKISSSSAEESSLEGNSTNILSREFLASQSGSLQTDGSMEATTSNLASRDGGVSSSGVQRVSYDQESQSTLRVAIAGADFPSMRLSADFADKLQVALKRGLEFPCLEVTMLNFHEYKLDEQLGIIMVTCCNERAKLWLFAAVGILSPFEGINLQIFEVDSLTRLYRVIAFIPGAPVDRLSILNEIERSTPELLTGLWKVERAISVPGQGTKLILDVDGPSLAKLSKMRFEAYYGIVKISFWDPRRKQGDPNAALTLNASSSDEDQEMLQPGSSQT</sequence>
<keyword evidence="4" id="KW-1185">Reference proteome</keyword>
<comment type="caution">
    <text evidence="3">The sequence shown here is derived from an EMBL/GenBank/DDBJ whole genome shotgun (WGS) entry which is preliminary data.</text>
</comment>
<feature type="region of interest" description="Disordered" evidence="1">
    <location>
        <begin position="1"/>
        <end position="21"/>
    </location>
</feature>
<dbReference type="Proteomes" id="UP000801492">
    <property type="component" value="Unassembled WGS sequence"/>
</dbReference>
<organism evidence="3 4">
    <name type="scientific">Ignelater luminosus</name>
    <name type="common">Cucubano</name>
    <name type="synonym">Pyrophorus luminosus</name>
    <dbReference type="NCBI Taxonomy" id="2038154"/>
    <lineage>
        <taxon>Eukaryota</taxon>
        <taxon>Metazoa</taxon>
        <taxon>Ecdysozoa</taxon>
        <taxon>Arthropoda</taxon>
        <taxon>Hexapoda</taxon>
        <taxon>Insecta</taxon>
        <taxon>Pterygota</taxon>
        <taxon>Neoptera</taxon>
        <taxon>Endopterygota</taxon>
        <taxon>Coleoptera</taxon>
        <taxon>Polyphaga</taxon>
        <taxon>Elateriformia</taxon>
        <taxon>Elateroidea</taxon>
        <taxon>Elateridae</taxon>
        <taxon>Agrypninae</taxon>
        <taxon>Pyrophorini</taxon>
        <taxon>Ignelater</taxon>
    </lineage>
</organism>
<feature type="region of interest" description="Disordered" evidence="1">
    <location>
        <begin position="256"/>
        <end position="280"/>
    </location>
</feature>
<dbReference type="AlphaFoldDB" id="A0A8K0C461"/>
<feature type="compositionally biased region" description="Low complexity" evidence="1">
    <location>
        <begin position="53"/>
        <end position="64"/>
    </location>
</feature>
<dbReference type="OrthoDB" id="7695254at2759"/>
<evidence type="ECO:0000313" key="4">
    <source>
        <dbReference type="Proteomes" id="UP000801492"/>
    </source>
</evidence>
<dbReference type="Pfam" id="PF16012">
    <property type="entry name" value="DUF4780"/>
    <property type="match status" value="1"/>
</dbReference>
<dbReference type="EMBL" id="VTPC01091143">
    <property type="protein sequence ID" value="KAF2879548.1"/>
    <property type="molecule type" value="Genomic_DNA"/>
</dbReference>
<evidence type="ECO:0000256" key="1">
    <source>
        <dbReference type="SAM" id="MobiDB-lite"/>
    </source>
</evidence>
<feature type="compositionally biased region" description="Polar residues" evidence="1">
    <location>
        <begin position="34"/>
        <end position="52"/>
    </location>
</feature>
<proteinExistence type="predicted"/>
<protein>
    <recommendedName>
        <fullName evidence="2">DUF4780 domain-containing protein</fullName>
    </recommendedName>
</protein>
<dbReference type="InterPro" id="IPR031961">
    <property type="entry name" value="DUF4780"/>
</dbReference>
<accession>A0A8K0C461</accession>
<name>A0A8K0C461_IGNLU</name>
<feature type="domain" description="DUF4780" evidence="2">
    <location>
        <begin position="72"/>
        <end position="245"/>
    </location>
</feature>
<reference evidence="3" key="1">
    <citation type="submission" date="2019-08" db="EMBL/GenBank/DDBJ databases">
        <title>The genome of the North American firefly Photinus pyralis.</title>
        <authorList>
            <consortium name="Photinus pyralis genome working group"/>
            <person name="Fallon T.R."/>
            <person name="Sander Lower S.E."/>
            <person name="Weng J.-K."/>
        </authorList>
    </citation>
    <scope>NUCLEOTIDE SEQUENCE</scope>
    <source>
        <strain evidence="3">TRF0915ILg1</strain>
        <tissue evidence="3">Whole body</tissue>
    </source>
</reference>
<gene>
    <name evidence="3" type="ORF">ILUMI_26632</name>
</gene>
<evidence type="ECO:0000313" key="3">
    <source>
        <dbReference type="EMBL" id="KAF2879548.1"/>
    </source>
</evidence>
<feature type="region of interest" description="Disordered" evidence="1">
    <location>
        <begin position="34"/>
        <end position="64"/>
    </location>
</feature>
<evidence type="ECO:0000259" key="2">
    <source>
        <dbReference type="Pfam" id="PF16012"/>
    </source>
</evidence>